<sequence length="441" mass="48505">MTNYTKIFILFLFAATAFKANAQTNTNTSSPYSRFGIGDVDPQLLPQNAGMGGIGVATNVLGGFSTINFINPAAYGAINLTTIDVAVFGSSLKLSRDGQGSQRSNNFTLNHLAFAIPVSKKSALSFGLVPYSRVGYNYRQSQQNFGTGFPSDTNAVNFNYSGEGGLNKAYLGYGFGIGKHLLIGANVSYLFGNLKNFRTTSIPSLYGTFDTRIENSSSIKGLNYDYGLQYMFDFSENNRVTLGYSGSANTKLSVQNSEFVSHFTTDVEGNENIPLDSVVKNIGPKAKLQLPLIHRFGLSYKMGEKLLIGADYTTGKWSDLTIAGTDAGLKNSQTFNVGAQWTPNINKLGNYFALVDYRVGFIYNDTYLHVNDLDIKQYGFTVGLGLPLRPGPTNTSFYKINVSAEIGTRGRLAHQLVKENYINIRLGFTLNDKWFQRYRFD</sequence>
<feature type="chain" id="PRO_5016662509" description="Aromatic hydrocarbon degradation protein" evidence="1">
    <location>
        <begin position="23"/>
        <end position="441"/>
    </location>
</feature>
<keyword evidence="1" id="KW-0732">Signal</keyword>
<feature type="signal peptide" evidence="1">
    <location>
        <begin position="1"/>
        <end position="22"/>
    </location>
</feature>
<protein>
    <recommendedName>
        <fullName evidence="4">Aromatic hydrocarbon degradation protein</fullName>
    </recommendedName>
</protein>
<accession>A0A367GME3</accession>
<evidence type="ECO:0008006" key="4">
    <source>
        <dbReference type="Google" id="ProtNLM"/>
    </source>
</evidence>
<keyword evidence="3" id="KW-1185">Reference proteome</keyword>
<name>A0A367GME3_9SPHI</name>
<dbReference type="EMBL" id="QGDC01000006">
    <property type="protein sequence ID" value="RCH54637.1"/>
    <property type="molecule type" value="Genomic_DNA"/>
</dbReference>
<dbReference type="SUPFAM" id="SSF56935">
    <property type="entry name" value="Porins"/>
    <property type="match status" value="1"/>
</dbReference>
<dbReference type="Gene3D" id="2.40.160.60">
    <property type="entry name" value="Outer membrane protein transport protein (OMPP1/FadL/TodX)"/>
    <property type="match status" value="1"/>
</dbReference>
<dbReference type="OrthoDB" id="1491239at2"/>
<evidence type="ECO:0000313" key="3">
    <source>
        <dbReference type="Proteomes" id="UP000253209"/>
    </source>
</evidence>
<proteinExistence type="predicted"/>
<organism evidence="2 3">
    <name type="scientific">Mucilaginibacter hurinus</name>
    <dbReference type="NCBI Taxonomy" id="2201324"/>
    <lineage>
        <taxon>Bacteria</taxon>
        <taxon>Pseudomonadati</taxon>
        <taxon>Bacteroidota</taxon>
        <taxon>Sphingobacteriia</taxon>
        <taxon>Sphingobacteriales</taxon>
        <taxon>Sphingobacteriaceae</taxon>
        <taxon>Mucilaginibacter</taxon>
    </lineage>
</organism>
<gene>
    <name evidence="2" type="ORF">DJ568_12520</name>
</gene>
<evidence type="ECO:0000313" key="2">
    <source>
        <dbReference type="EMBL" id="RCH54637.1"/>
    </source>
</evidence>
<dbReference type="AlphaFoldDB" id="A0A367GME3"/>
<dbReference type="Proteomes" id="UP000253209">
    <property type="component" value="Unassembled WGS sequence"/>
</dbReference>
<evidence type="ECO:0000256" key="1">
    <source>
        <dbReference type="SAM" id="SignalP"/>
    </source>
</evidence>
<dbReference type="RefSeq" id="WP_114005620.1">
    <property type="nucleotide sequence ID" value="NZ_QGDC01000006.1"/>
</dbReference>
<comment type="caution">
    <text evidence="2">The sequence shown here is derived from an EMBL/GenBank/DDBJ whole genome shotgun (WGS) entry which is preliminary data.</text>
</comment>
<reference evidence="2 3" key="1">
    <citation type="submission" date="2018-05" db="EMBL/GenBank/DDBJ databases">
        <title>Mucilaginibacter hurinus sp. nov., isolated from briquette warehouse soil.</title>
        <authorList>
            <person name="Choi L."/>
        </authorList>
    </citation>
    <scope>NUCLEOTIDE SEQUENCE [LARGE SCALE GENOMIC DNA]</scope>
    <source>
        <strain evidence="2 3">ZR32</strain>
    </source>
</reference>